<feature type="transmembrane region" description="Helical" evidence="3">
    <location>
        <begin position="127"/>
        <end position="150"/>
    </location>
</feature>
<evidence type="ECO:0000313" key="5">
    <source>
        <dbReference type="Proteomes" id="UP000251800"/>
    </source>
</evidence>
<feature type="transmembrane region" description="Helical" evidence="3">
    <location>
        <begin position="183"/>
        <end position="199"/>
    </location>
</feature>
<evidence type="ECO:0000256" key="3">
    <source>
        <dbReference type="SAM" id="Phobius"/>
    </source>
</evidence>
<keyword evidence="5" id="KW-1185">Reference proteome</keyword>
<feature type="transmembrane region" description="Helical" evidence="3">
    <location>
        <begin position="97"/>
        <end position="115"/>
    </location>
</feature>
<dbReference type="EMBL" id="QEQK01000011">
    <property type="protein sequence ID" value="PWN55369.1"/>
    <property type="molecule type" value="Genomic_DNA"/>
</dbReference>
<evidence type="ECO:0000313" key="4">
    <source>
        <dbReference type="EMBL" id="PWN55369.1"/>
    </source>
</evidence>
<dbReference type="AlphaFoldDB" id="A0A363UIW8"/>
<dbReference type="InterPro" id="IPR052346">
    <property type="entry name" value="O-mannosyl-transferase_TMTC"/>
</dbReference>
<protein>
    <recommendedName>
        <fullName evidence="6">Tetratricopeptide repeat protein</fullName>
    </recommendedName>
</protein>
<keyword evidence="3" id="KW-0812">Transmembrane</keyword>
<sequence>MNLNSKHATQALLSGLLLAILVATTAAYSPALPGPFLLDDFHNIGTMQGGIETAEDLREHLFVPVAGATNRPIARASLLVDDNAWPSTATQFKWTNLMLHLLCGVLVFAVFRRIFEHFGRSESRAAWLALSLASIWLLHPFNLSTTMYVIQRMTQLSALFTLCGLLAYLYLRPASAHSSWKRTALLAFSTGAFVLLATFSKENGILLVVLLAVLELTLFSGAKRGSTSFRAWRWLFIFLPAALLVLYVAYLPNWVDGYKHRAFSLQERLLTQPVILLEYLYRILSFRTFGIGVFQDDQVIRTSLLDPAVTFSLITWTLLIGVAWRIRAQQPIILFAALWFFGGHLLESTTIPLELYFDHRNYLPMLGPLAAAVFGIDALITKGTDHPRALSAAALSGLSLFAGAQLYLLAKPWGKADELVLLMATEHPDSPRATRSLVRWMEHFFQREQALDILDSEFDTPPPRDVSLAMMSVDITCKAGLPHRYDLGTLALSPENLALTDGVGPTATQLIASIRSIPCPELLPGLYDLLEASPSMTPRLSSPGKRNAKLLRLNARELLRSGELERARDNLHRAYELHPSAGTAFALTEFWLTVGHIPSALAWLERTEELELKHRNPLRPNLSRTFAEKRALLENVNAQFKTANPDAVAPESQPSE</sequence>
<keyword evidence="3" id="KW-0472">Membrane</keyword>
<dbReference type="PANTHER" id="PTHR44227:SF3">
    <property type="entry name" value="PROTEIN O-MANNOSYL-TRANSFERASE TMTC4"/>
    <property type="match status" value="1"/>
</dbReference>
<feature type="transmembrane region" description="Helical" evidence="3">
    <location>
        <begin position="392"/>
        <end position="410"/>
    </location>
</feature>
<reference evidence="4 5" key="1">
    <citation type="submission" date="2018-05" db="EMBL/GenBank/DDBJ databases">
        <title>Abyssibacter profundi OUC007T gen. nov., sp. nov, a marine bacterium isolated from seawater of the Mariana Trench.</title>
        <authorList>
            <person name="Zhou S."/>
        </authorList>
    </citation>
    <scope>NUCLEOTIDE SEQUENCE [LARGE SCALE GENOMIC DNA]</scope>
    <source>
        <strain evidence="4 5">OUC007</strain>
    </source>
</reference>
<feature type="transmembrane region" description="Helical" evidence="3">
    <location>
        <begin position="205"/>
        <end position="222"/>
    </location>
</feature>
<feature type="transmembrane region" description="Helical" evidence="3">
    <location>
        <begin position="308"/>
        <end position="326"/>
    </location>
</feature>
<organism evidence="4 5">
    <name type="scientific">Abyssibacter profundi</name>
    <dbReference type="NCBI Taxonomy" id="2182787"/>
    <lineage>
        <taxon>Bacteria</taxon>
        <taxon>Pseudomonadati</taxon>
        <taxon>Pseudomonadota</taxon>
        <taxon>Gammaproteobacteria</taxon>
        <taxon>Chromatiales</taxon>
        <taxon>Oceanococcaceae</taxon>
        <taxon>Abyssibacter</taxon>
    </lineage>
</organism>
<keyword evidence="3" id="KW-1133">Transmembrane helix</keyword>
<keyword evidence="1" id="KW-0677">Repeat</keyword>
<comment type="caution">
    <text evidence="4">The sequence shown here is derived from an EMBL/GenBank/DDBJ whole genome shotgun (WGS) entry which is preliminary data.</text>
</comment>
<dbReference type="PANTHER" id="PTHR44227">
    <property type="match status" value="1"/>
</dbReference>
<gene>
    <name evidence="4" type="ORF">DEH80_12870</name>
</gene>
<proteinExistence type="predicted"/>
<dbReference type="Proteomes" id="UP000251800">
    <property type="component" value="Unassembled WGS sequence"/>
</dbReference>
<keyword evidence="2" id="KW-0802">TPR repeat</keyword>
<evidence type="ECO:0000256" key="1">
    <source>
        <dbReference type="ARBA" id="ARBA00022737"/>
    </source>
</evidence>
<name>A0A363UIW8_9GAMM</name>
<feature type="transmembrane region" description="Helical" evidence="3">
    <location>
        <begin position="156"/>
        <end position="171"/>
    </location>
</feature>
<feature type="transmembrane region" description="Helical" evidence="3">
    <location>
        <begin position="333"/>
        <end position="356"/>
    </location>
</feature>
<accession>A0A363UIW8</accession>
<feature type="transmembrane region" description="Helical" evidence="3">
    <location>
        <begin position="234"/>
        <end position="255"/>
    </location>
</feature>
<evidence type="ECO:0000256" key="2">
    <source>
        <dbReference type="ARBA" id="ARBA00022803"/>
    </source>
</evidence>
<feature type="transmembrane region" description="Helical" evidence="3">
    <location>
        <begin position="362"/>
        <end position="380"/>
    </location>
</feature>
<evidence type="ECO:0008006" key="6">
    <source>
        <dbReference type="Google" id="ProtNLM"/>
    </source>
</evidence>